<dbReference type="Proteomes" id="UP000799302">
    <property type="component" value="Unassembled WGS sequence"/>
</dbReference>
<sequence>MASLTTTTTPSRPLAPPAAPTPPGSWQHPRLTEISQRRLANTFDQAKAYAALSSAAILIASFVLPNVWPFASIFDVLPSALTLPIWLVRLFVTYTGVMALGPLWRRPDDMSDIPLTPSQRALLGLGPASAPATPGTTYVTPPRYSRSTSRGASSSRMATGGSSPFGRSVSPSSGNGLRGSPSSGSPLVRKAVGKRASLGSSWGSSGGFGTSEATDFGGPASPSPNGPQRTVSVALNNKWLYKRRNASPMGMNGYI</sequence>
<dbReference type="InterPro" id="IPR012578">
    <property type="entry name" value="Nucl_pore_cmplx"/>
</dbReference>
<organism evidence="3 4">
    <name type="scientific">Microthyrium microscopicum</name>
    <dbReference type="NCBI Taxonomy" id="703497"/>
    <lineage>
        <taxon>Eukaryota</taxon>
        <taxon>Fungi</taxon>
        <taxon>Dikarya</taxon>
        <taxon>Ascomycota</taxon>
        <taxon>Pezizomycotina</taxon>
        <taxon>Dothideomycetes</taxon>
        <taxon>Dothideomycetes incertae sedis</taxon>
        <taxon>Microthyriales</taxon>
        <taxon>Microthyriaceae</taxon>
        <taxon>Microthyrium</taxon>
    </lineage>
</organism>
<feature type="transmembrane region" description="Helical" evidence="2">
    <location>
        <begin position="83"/>
        <end position="104"/>
    </location>
</feature>
<evidence type="ECO:0000256" key="1">
    <source>
        <dbReference type="SAM" id="MobiDB-lite"/>
    </source>
</evidence>
<feature type="compositionally biased region" description="Low complexity" evidence="1">
    <location>
        <begin position="1"/>
        <end position="12"/>
    </location>
</feature>
<evidence type="ECO:0008006" key="5">
    <source>
        <dbReference type="Google" id="ProtNLM"/>
    </source>
</evidence>
<keyword evidence="2" id="KW-0812">Transmembrane</keyword>
<dbReference type="PANTHER" id="PTHR28003">
    <property type="entry name" value="NUCLEOPORIN POM34"/>
    <property type="match status" value="1"/>
</dbReference>
<feature type="compositionally biased region" description="Low complexity" evidence="1">
    <location>
        <begin position="145"/>
        <end position="186"/>
    </location>
</feature>
<proteinExistence type="predicted"/>
<dbReference type="GO" id="GO:0070762">
    <property type="term" value="C:nuclear pore transmembrane ring"/>
    <property type="evidence" value="ECO:0007669"/>
    <property type="project" value="TreeGrafter"/>
</dbReference>
<evidence type="ECO:0000313" key="3">
    <source>
        <dbReference type="EMBL" id="KAF2672675.1"/>
    </source>
</evidence>
<keyword evidence="2" id="KW-0472">Membrane</keyword>
<feature type="compositionally biased region" description="Low complexity" evidence="1">
    <location>
        <begin position="124"/>
        <end position="137"/>
    </location>
</feature>
<dbReference type="GO" id="GO:0006606">
    <property type="term" value="P:protein import into nucleus"/>
    <property type="evidence" value="ECO:0007669"/>
    <property type="project" value="TreeGrafter"/>
</dbReference>
<dbReference type="Pfam" id="PF08058">
    <property type="entry name" value="NPCC"/>
    <property type="match status" value="1"/>
</dbReference>
<keyword evidence="4" id="KW-1185">Reference proteome</keyword>
<evidence type="ECO:0000313" key="4">
    <source>
        <dbReference type="Proteomes" id="UP000799302"/>
    </source>
</evidence>
<dbReference type="GO" id="GO:0030474">
    <property type="term" value="P:spindle pole body duplication"/>
    <property type="evidence" value="ECO:0007669"/>
    <property type="project" value="TreeGrafter"/>
</dbReference>
<evidence type="ECO:0000256" key="2">
    <source>
        <dbReference type="SAM" id="Phobius"/>
    </source>
</evidence>
<keyword evidence="2" id="KW-1133">Transmembrane helix</keyword>
<reference evidence="3" key="1">
    <citation type="journal article" date="2020" name="Stud. Mycol.">
        <title>101 Dothideomycetes genomes: a test case for predicting lifestyles and emergence of pathogens.</title>
        <authorList>
            <person name="Haridas S."/>
            <person name="Albert R."/>
            <person name="Binder M."/>
            <person name="Bloem J."/>
            <person name="Labutti K."/>
            <person name="Salamov A."/>
            <person name="Andreopoulos B."/>
            <person name="Baker S."/>
            <person name="Barry K."/>
            <person name="Bills G."/>
            <person name="Bluhm B."/>
            <person name="Cannon C."/>
            <person name="Castanera R."/>
            <person name="Culley D."/>
            <person name="Daum C."/>
            <person name="Ezra D."/>
            <person name="Gonzalez J."/>
            <person name="Henrissat B."/>
            <person name="Kuo A."/>
            <person name="Liang C."/>
            <person name="Lipzen A."/>
            <person name="Lutzoni F."/>
            <person name="Magnuson J."/>
            <person name="Mondo S."/>
            <person name="Nolan M."/>
            <person name="Ohm R."/>
            <person name="Pangilinan J."/>
            <person name="Park H.-J."/>
            <person name="Ramirez L."/>
            <person name="Alfaro M."/>
            <person name="Sun H."/>
            <person name="Tritt A."/>
            <person name="Yoshinaga Y."/>
            <person name="Zwiers L.-H."/>
            <person name="Turgeon B."/>
            <person name="Goodwin S."/>
            <person name="Spatafora J."/>
            <person name="Crous P."/>
            <person name="Grigoriev I."/>
        </authorList>
    </citation>
    <scope>NUCLEOTIDE SEQUENCE</scope>
    <source>
        <strain evidence="3">CBS 115976</strain>
    </source>
</reference>
<feature type="transmembrane region" description="Helical" evidence="2">
    <location>
        <begin position="48"/>
        <end position="71"/>
    </location>
</feature>
<accession>A0A6A6UK78</accession>
<dbReference type="OrthoDB" id="429932at2759"/>
<dbReference type="AlphaFoldDB" id="A0A6A6UK78"/>
<dbReference type="PANTHER" id="PTHR28003:SF1">
    <property type="entry name" value="NUCLEOPORIN POM34"/>
    <property type="match status" value="1"/>
</dbReference>
<feature type="compositionally biased region" description="Pro residues" evidence="1">
    <location>
        <begin position="13"/>
        <end position="23"/>
    </location>
</feature>
<dbReference type="GO" id="GO:0005640">
    <property type="term" value="C:nuclear outer membrane"/>
    <property type="evidence" value="ECO:0007669"/>
    <property type="project" value="TreeGrafter"/>
</dbReference>
<dbReference type="EMBL" id="MU004231">
    <property type="protein sequence ID" value="KAF2672675.1"/>
    <property type="molecule type" value="Genomic_DNA"/>
</dbReference>
<gene>
    <name evidence="3" type="ORF">BT63DRAFT_420897</name>
</gene>
<name>A0A6A6UK78_9PEZI</name>
<protein>
    <recommendedName>
        <fullName evidence="5">Nuclear pore complex component</fullName>
    </recommendedName>
</protein>
<feature type="region of interest" description="Disordered" evidence="1">
    <location>
        <begin position="1"/>
        <end position="29"/>
    </location>
</feature>
<feature type="region of interest" description="Disordered" evidence="1">
    <location>
        <begin position="124"/>
        <end position="231"/>
    </location>
</feature>